<organism evidence="1 2">
    <name type="scientific">Vanilla planifolia</name>
    <name type="common">Vanilla</name>
    <dbReference type="NCBI Taxonomy" id="51239"/>
    <lineage>
        <taxon>Eukaryota</taxon>
        <taxon>Viridiplantae</taxon>
        <taxon>Streptophyta</taxon>
        <taxon>Embryophyta</taxon>
        <taxon>Tracheophyta</taxon>
        <taxon>Spermatophyta</taxon>
        <taxon>Magnoliopsida</taxon>
        <taxon>Liliopsida</taxon>
        <taxon>Asparagales</taxon>
        <taxon>Orchidaceae</taxon>
        <taxon>Vanilloideae</taxon>
        <taxon>Vanilleae</taxon>
        <taxon>Vanilla</taxon>
    </lineage>
</organism>
<comment type="caution">
    <text evidence="1">The sequence shown here is derived from an EMBL/GenBank/DDBJ whole genome shotgun (WGS) entry which is preliminary data.</text>
</comment>
<proteinExistence type="predicted"/>
<dbReference type="EMBL" id="JADCNL010000008">
    <property type="protein sequence ID" value="KAG0470690.1"/>
    <property type="molecule type" value="Genomic_DNA"/>
</dbReference>
<protein>
    <submittedName>
        <fullName evidence="1">Uncharacterized protein</fullName>
    </submittedName>
</protein>
<accession>A0A835QCP2</accession>
<keyword evidence="2" id="KW-1185">Reference proteome</keyword>
<dbReference type="AlphaFoldDB" id="A0A835QCP2"/>
<name>A0A835QCP2_VANPL</name>
<evidence type="ECO:0000313" key="1">
    <source>
        <dbReference type="EMBL" id="KAG0470690.1"/>
    </source>
</evidence>
<evidence type="ECO:0000313" key="2">
    <source>
        <dbReference type="Proteomes" id="UP000636800"/>
    </source>
</evidence>
<dbReference type="Proteomes" id="UP000636800">
    <property type="component" value="Unassembled WGS sequence"/>
</dbReference>
<gene>
    <name evidence="1" type="ORF">HPP92_017390</name>
</gene>
<sequence length="94" mass="10041">MANRVGWNENTSSSVRLFIRLITSGEASVLRSQGTQWEDPGTKPSILAPISRTTRTWIASSNLHQAETSTSALAVSALGPDQSQLAHVRPPGGE</sequence>
<reference evidence="1 2" key="1">
    <citation type="journal article" date="2020" name="Nat. Food">
        <title>A phased Vanilla planifolia genome enables genetic improvement of flavour and production.</title>
        <authorList>
            <person name="Hasing T."/>
            <person name="Tang H."/>
            <person name="Brym M."/>
            <person name="Khazi F."/>
            <person name="Huang T."/>
            <person name="Chambers A.H."/>
        </authorList>
    </citation>
    <scope>NUCLEOTIDE SEQUENCE [LARGE SCALE GENOMIC DNA]</scope>
    <source>
        <tissue evidence="1">Leaf</tissue>
    </source>
</reference>